<dbReference type="EMBL" id="JAAIWN010000023">
    <property type="protein sequence ID" value="NEY81901.1"/>
    <property type="molecule type" value="Genomic_DNA"/>
</dbReference>
<proteinExistence type="predicted"/>
<sequence>MTNEKKLTLAEQNRLRTTEKVIEALEKLKKGKDPITIKSVSEKANISRKTIYNRPDLKAMIEETQSLQSDLNSSKREERKPKGSSQAEQIKRLREKNKELVEDKKMILEQNVILTKKVTDLQNRIADLEDKLYSQANLKVVNLPHK</sequence>
<gene>
    <name evidence="3" type="ORF">G4D64_10390</name>
    <name evidence="2" type="ORF">H1Z61_10995</name>
</gene>
<name>A0A6B3W1Y4_9BACI</name>
<reference evidence="3 4" key="1">
    <citation type="submission" date="2020-02" db="EMBL/GenBank/DDBJ databases">
        <title>Bacillus aquiflavi sp. nov., isolated from yellow water of strong flavor Chinese baijiu in Yibin region of China.</title>
        <authorList>
            <person name="Xie J."/>
        </authorList>
    </citation>
    <scope>NUCLEOTIDE SEQUENCE [LARGE SCALE GENOMIC DNA]</scope>
    <source>
        <strain evidence="3 4">3H-10</strain>
    </source>
</reference>
<dbReference type="RefSeq" id="WP_107920283.1">
    <property type="nucleotide sequence ID" value="NZ_CP082780.1"/>
</dbReference>
<evidence type="ECO:0008006" key="6">
    <source>
        <dbReference type="Google" id="ProtNLM"/>
    </source>
</evidence>
<feature type="region of interest" description="Disordered" evidence="1">
    <location>
        <begin position="65"/>
        <end position="89"/>
    </location>
</feature>
<dbReference type="EMBL" id="JACEIO010000025">
    <property type="protein sequence ID" value="MBA4537644.1"/>
    <property type="molecule type" value="Genomic_DNA"/>
</dbReference>
<dbReference type="AlphaFoldDB" id="A0A6B3W1Y4"/>
<evidence type="ECO:0000313" key="5">
    <source>
        <dbReference type="Proteomes" id="UP000570010"/>
    </source>
</evidence>
<accession>A0A6B3W1Y4</accession>
<dbReference type="Gene3D" id="1.10.357.10">
    <property type="entry name" value="Tetracycline Repressor, domain 2"/>
    <property type="match status" value="1"/>
</dbReference>
<dbReference type="Proteomes" id="UP000570010">
    <property type="component" value="Unassembled WGS sequence"/>
</dbReference>
<evidence type="ECO:0000313" key="4">
    <source>
        <dbReference type="Proteomes" id="UP000472971"/>
    </source>
</evidence>
<comment type="caution">
    <text evidence="3">The sequence shown here is derived from an EMBL/GenBank/DDBJ whole genome shotgun (WGS) entry which is preliminary data.</text>
</comment>
<dbReference type="Proteomes" id="UP000472971">
    <property type="component" value="Unassembled WGS sequence"/>
</dbReference>
<organism evidence="3 4">
    <name type="scientific">Bacillus aquiflavi</name>
    <dbReference type="NCBI Taxonomy" id="2672567"/>
    <lineage>
        <taxon>Bacteria</taxon>
        <taxon>Bacillati</taxon>
        <taxon>Bacillota</taxon>
        <taxon>Bacilli</taxon>
        <taxon>Bacillales</taxon>
        <taxon>Bacillaceae</taxon>
        <taxon>Bacillus</taxon>
    </lineage>
</organism>
<evidence type="ECO:0000256" key="1">
    <source>
        <dbReference type="SAM" id="MobiDB-lite"/>
    </source>
</evidence>
<protein>
    <recommendedName>
        <fullName evidence="6">Transposase</fullName>
    </recommendedName>
</protein>
<evidence type="ECO:0000313" key="2">
    <source>
        <dbReference type="EMBL" id="MBA4537644.1"/>
    </source>
</evidence>
<keyword evidence="4" id="KW-1185">Reference proteome</keyword>
<evidence type="ECO:0000313" key="3">
    <source>
        <dbReference type="EMBL" id="NEY81901.1"/>
    </source>
</evidence>
<reference evidence="2 5" key="2">
    <citation type="submission" date="2020-07" db="EMBL/GenBank/DDBJ databases">
        <authorList>
            <person name="Feng H."/>
        </authorList>
    </citation>
    <scope>NUCLEOTIDE SEQUENCE [LARGE SCALE GENOMIC DNA]</scope>
    <source>
        <strain evidence="5">s-12</strain>
        <strain evidence="2">S-12</strain>
    </source>
</reference>